<dbReference type="EMBL" id="JAUUTY010000003">
    <property type="protein sequence ID" value="KAK1665777.1"/>
    <property type="molecule type" value="Genomic_DNA"/>
</dbReference>
<sequence length="256" mass="27912">MILRRNTLFDRLETERNAAPATGSTRGEEACTVPLAGILLPLPPSSNEGTVSTENQLAIYRPESTPRRKLVSPAAAMDAEKFESLLESMLQLRLDSPHDSDGVTGITDQLTAAVPSQPAAAAENNRADQSAGEWAELLVSQMVSATSMDDGRCRAARILEAFGGSVCSRAAQVSREKDQLLGAAMEQTSILKRAVIAQHRRRLEDEEKCRELRGQVVQYREKIKRLEADNYVLSMHLRNAGPGGGSMPGNFHPEVF</sequence>
<evidence type="ECO:0000313" key="1">
    <source>
        <dbReference type="EMBL" id="KAK1665777.1"/>
    </source>
</evidence>
<dbReference type="PANTHER" id="PTHR31245:SF28">
    <property type="entry name" value="OS01G0610000 PROTEIN"/>
    <property type="match status" value="1"/>
</dbReference>
<organism evidence="1 2">
    <name type="scientific">Lolium multiflorum</name>
    <name type="common">Italian ryegrass</name>
    <name type="synonym">Lolium perenne subsp. multiflorum</name>
    <dbReference type="NCBI Taxonomy" id="4521"/>
    <lineage>
        <taxon>Eukaryota</taxon>
        <taxon>Viridiplantae</taxon>
        <taxon>Streptophyta</taxon>
        <taxon>Embryophyta</taxon>
        <taxon>Tracheophyta</taxon>
        <taxon>Spermatophyta</taxon>
        <taxon>Magnoliopsida</taxon>
        <taxon>Liliopsida</taxon>
        <taxon>Poales</taxon>
        <taxon>Poaceae</taxon>
        <taxon>BOP clade</taxon>
        <taxon>Pooideae</taxon>
        <taxon>Poodae</taxon>
        <taxon>Poeae</taxon>
        <taxon>Poeae Chloroplast Group 2 (Poeae type)</taxon>
        <taxon>Loliodinae</taxon>
        <taxon>Loliinae</taxon>
        <taxon>Lolium</taxon>
    </lineage>
</organism>
<dbReference type="AlphaFoldDB" id="A0AAD8SXQ7"/>
<keyword evidence="2" id="KW-1185">Reference proteome</keyword>
<evidence type="ECO:0000313" key="2">
    <source>
        <dbReference type="Proteomes" id="UP001231189"/>
    </source>
</evidence>
<protein>
    <submittedName>
        <fullName evidence="1">Uncharacterized protein</fullName>
    </submittedName>
</protein>
<reference evidence="1" key="1">
    <citation type="submission" date="2023-07" db="EMBL/GenBank/DDBJ databases">
        <title>A chromosome-level genome assembly of Lolium multiflorum.</title>
        <authorList>
            <person name="Chen Y."/>
            <person name="Copetti D."/>
            <person name="Kolliker R."/>
            <person name="Studer B."/>
        </authorList>
    </citation>
    <scope>NUCLEOTIDE SEQUENCE</scope>
    <source>
        <strain evidence="1">02402/16</strain>
        <tissue evidence="1">Leaf</tissue>
    </source>
</reference>
<comment type="caution">
    <text evidence="1">The sequence shown here is derived from an EMBL/GenBank/DDBJ whole genome shotgun (WGS) entry which is preliminary data.</text>
</comment>
<accession>A0AAD8SXQ7</accession>
<name>A0AAD8SXQ7_LOLMU</name>
<gene>
    <name evidence="1" type="ORF">QYE76_053936</name>
</gene>
<proteinExistence type="predicted"/>
<dbReference type="PANTHER" id="PTHR31245">
    <property type="entry name" value="UBIQUITIN SYSTEM COMPONENT CUE PROTEIN"/>
    <property type="match status" value="1"/>
</dbReference>
<dbReference type="Proteomes" id="UP001231189">
    <property type="component" value="Unassembled WGS sequence"/>
</dbReference>